<dbReference type="Proteomes" id="UP000267096">
    <property type="component" value="Unassembled WGS sequence"/>
</dbReference>
<comment type="function">
    <text evidence="7">Component of the MICOS complex, a large protein complex of the mitochondrial inner membrane that plays crucial roles in the maintenance of crista junctions, inner membrane architecture, and formation of contact sites to the outer membrane.</text>
</comment>
<evidence type="ECO:0000256" key="1">
    <source>
        <dbReference type="ARBA" id="ARBA00004325"/>
    </source>
</evidence>
<evidence type="ECO:0000256" key="4">
    <source>
        <dbReference type="ARBA" id="ARBA00022989"/>
    </source>
</evidence>
<keyword evidence="7" id="KW-0999">Mitochondrion inner membrane</keyword>
<dbReference type="EMBL" id="UYRR01001775">
    <property type="protein sequence ID" value="VDK18944.1"/>
    <property type="molecule type" value="Genomic_DNA"/>
</dbReference>
<reference evidence="8 9" key="1">
    <citation type="submission" date="2018-11" db="EMBL/GenBank/DDBJ databases">
        <authorList>
            <consortium name="Pathogen Informatics"/>
        </authorList>
    </citation>
    <scope>NUCLEOTIDE SEQUENCE [LARGE SCALE GENOMIC DNA]</scope>
</reference>
<dbReference type="GO" id="GO:0061617">
    <property type="term" value="C:MICOS complex"/>
    <property type="evidence" value="ECO:0007669"/>
    <property type="project" value="UniProtKB-UniRule"/>
</dbReference>
<accession>A0A3P6NTZ1</accession>
<evidence type="ECO:0000256" key="5">
    <source>
        <dbReference type="ARBA" id="ARBA00023128"/>
    </source>
</evidence>
<dbReference type="InterPro" id="IPR019166">
    <property type="entry name" value="MIC26/MIC27"/>
</dbReference>
<keyword evidence="6" id="KW-0472">Membrane</keyword>
<dbReference type="Pfam" id="PF09769">
    <property type="entry name" value="ApoO"/>
    <property type="match status" value="1"/>
</dbReference>
<protein>
    <recommendedName>
        <fullName evidence="7">MICOS complex subunit</fullName>
    </recommendedName>
</protein>
<evidence type="ECO:0000313" key="9">
    <source>
        <dbReference type="Proteomes" id="UP000267096"/>
    </source>
</evidence>
<keyword evidence="5 7" id="KW-0496">Mitochondrion</keyword>
<evidence type="ECO:0000256" key="2">
    <source>
        <dbReference type="ARBA" id="ARBA00010904"/>
    </source>
</evidence>
<evidence type="ECO:0000256" key="6">
    <source>
        <dbReference type="ARBA" id="ARBA00023136"/>
    </source>
</evidence>
<dbReference type="AlphaFoldDB" id="A0A3P6NTZ1"/>
<organism evidence="8 9">
    <name type="scientific">Anisakis simplex</name>
    <name type="common">Herring worm</name>
    <dbReference type="NCBI Taxonomy" id="6269"/>
    <lineage>
        <taxon>Eukaryota</taxon>
        <taxon>Metazoa</taxon>
        <taxon>Ecdysozoa</taxon>
        <taxon>Nematoda</taxon>
        <taxon>Chromadorea</taxon>
        <taxon>Rhabditida</taxon>
        <taxon>Spirurina</taxon>
        <taxon>Ascaridomorpha</taxon>
        <taxon>Ascaridoidea</taxon>
        <taxon>Anisakidae</taxon>
        <taxon>Anisakis</taxon>
        <taxon>Anisakis simplex complex</taxon>
    </lineage>
</organism>
<dbReference type="OrthoDB" id="5973346at2759"/>
<keyword evidence="3" id="KW-0812">Transmembrane</keyword>
<evidence type="ECO:0000256" key="3">
    <source>
        <dbReference type="ARBA" id="ARBA00022692"/>
    </source>
</evidence>
<keyword evidence="4" id="KW-1133">Transmembrane helix</keyword>
<comment type="subcellular location">
    <subcellularLocation>
        <location evidence="7">Mitochondrion inner membrane</location>
    </subcellularLocation>
    <subcellularLocation>
        <location evidence="1">Mitochondrion membrane</location>
    </subcellularLocation>
</comment>
<dbReference type="InterPro" id="IPR033182">
    <property type="entry name" value="MIC26/MIC27_animal"/>
</dbReference>
<comment type="subunit">
    <text evidence="7">Component of the mitochondrial contact site and cristae organizing system (MICOS) complex.</text>
</comment>
<name>A0A3P6NTZ1_ANISI</name>
<gene>
    <name evidence="8" type="ORF">ASIM_LOCUS1596</name>
</gene>
<dbReference type="PANTHER" id="PTHR14564">
    <property type="entry name" value="MICOS COMPLEX SUBUNIT MIC26 / MIC27 FAMILY MEMBER"/>
    <property type="match status" value="1"/>
</dbReference>
<proteinExistence type="inferred from homology"/>
<dbReference type="GO" id="GO:0042407">
    <property type="term" value="P:cristae formation"/>
    <property type="evidence" value="ECO:0007669"/>
    <property type="project" value="InterPro"/>
</dbReference>
<evidence type="ECO:0000256" key="7">
    <source>
        <dbReference type="RuleBase" id="RU363021"/>
    </source>
</evidence>
<evidence type="ECO:0000313" key="8">
    <source>
        <dbReference type="EMBL" id="VDK18944.1"/>
    </source>
</evidence>
<keyword evidence="9" id="KW-1185">Reference proteome</keyword>
<sequence>MLPKAAAITMGGLAGFVLSLKRSGFRRVVYPTAGLLTMAAFCYPHETVHIIRTGIAHTQMAWYNFRESPEPTEPAKHDFSPPKQ</sequence>
<comment type="similarity">
    <text evidence="2">Belongs to the apolipoprotein O/MICOS complex subunit Mic27 family.</text>
</comment>